<keyword evidence="2" id="KW-1185">Reference proteome</keyword>
<dbReference type="Pfam" id="PF13489">
    <property type="entry name" value="Methyltransf_23"/>
    <property type="match status" value="1"/>
</dbReference>
<gene>
    <name evidence="1" type="ORF">SEMRO_106_G053480.1</name>
</gene>
<sequence length="203" mass="23653">MTQDKRRSFRDPEGLLRFAGLERHHRVLDVCTGFGYLARHASLMTEHPVDAQNASEWRTWFNAIGISKTIHEMERGYRVRHFYSSMEDPALSQRGTYDLITMQNGFHDLFDMPIDRRKFFQSIRRALKPGGKFLLVDNQAGPGRGLKDAVEEWVVRKELQDNGLLVTKTSDMFQNQDDPYTTSSWTESLRETDRFVFLCEEAI</sequence>
<name>A0A9N8DDM9_9STRA</name>
<dbReference type="GO" id="GO:0032259">
    <property type="term" value="P:methylation"/>
    <property type="evidence" value="ECO:0007669"/>
    <property type="project" value="UniProtKB-KW"/>
</dbReference>
<keyword evidence="1" id="KW-0808">Transferase</keyword>
<reference evidence="1" key="1">
    <citation type="submission" date="2020-06" db="EMBL/GenBank/DDBJ databases">
        <authorList>
            <consortium name="Plant Systems Biology data submission"/>
        </authorList>
    </citation>
    <scope>NUCLEOTIDE SEQUENCE</scope>
    <source>
        <strain evidence="1">D6</strain>
    </source>
</reference>
<comment type="caution">
    <text evidence="1">The sequence shown here is derived from an EMBL/GenBank/DDBJ whole genome shotgun (WGS) entry which is preliminary data.</text>
</comment>
<dbReference type="EMBL" id="CAICTM010000105">
    <property type="protein sequence ID" value="CAB9501347.1"/>
    <property type="molecule type" value="Genomic_DNA"/>
</dbReference>
<dbReference type="CDD" id="cd02440">
    <property type="entry name" value="AdoMet_MTases"/>
    <property type="match status" value="1"/>
</dbReference>
<organism evidence="1 2">
    <name type="scientific">Seminavis robusta</name>
    <dbReference type="NCBI Taxonomy" id="568900"/>
    <lineage>
        <taxon>Eukaryota</taxon>
        <taxon>Sar</taxon>
        <taxon>Stramenopiles</taxon>
        <taxon>Ochrophyta</taxon>
        <taxon>Bacillariophyta</taxon>
        <taxon>Bacillariophyceae</taxon>
        <taxon>Bacillariophycidae</taxon>
        <taxon>Naviculales</taxon>
        <taxon>Naviculaceae</taxon>
        <taxon>Seminavis</taxon>
    </lineage>
</organism>
<evidence type="ECO:0000313" key="1">
    <source>
        <dbReference type="EMBL" id="CAB9501347.1"/>
    </source>
</evidence>
<keyword evidence="1" id="KW-0489">Methyltransferase</keyword>
<dbReference type="Proteomes" id="UP001153069">
    <property type="component" value="Unassembled WGS sequence"/>
</dbReference>
<protein>
    <submittedName>
        <fullName evidence="1">Inherit from COG: Methyltransferase</fullName>
    </submittedName>
</protein>
<accession>A0A9N8DDM9</accession>
<proteinExistence type="predicted"/>
<dbReference type="AlphaFoldDB" id="A0A9N8DDM9"/>
<dbReference type="InterPro" id="IPR029063">
    <property type="entry name" value="SAM-dependent_MTases_sf"/>
</dbReference>
<evidence type="ECO:0000313" key="2">
    <source>
        <dbReference type="Proteomes" id="UP001153069"/>
    </source>
</evidence>
<dbReference type="GO" id="GO:0008168">
    <property type="term" value="F:methyltransferase activity"/>
    <property type="evidence" value="ECO:0007669"/>
    <property type="project" value="UniProtKB-KW"/>
</dbReference>
<dbReference type="SUPFAM" id="SSF53335">
    <property type="entry name" value="S-adenosyl-L-methionine-dependent methyltransferases"/>
    <property type="match status" value="1"/>
</dbReference>
<dbReference type="Gene3D" id="3.40.50.150">
    <property type="entry name" value="Vaccinia Virus protein VP39"/>
    <property type="match status" value="1"/>
</dbReference>